<feature type="compositionally biased region" description="Basic and acidic residues" evidence="1">
    <location>
        <begin position="202"/>
        <end position="212"/>
    </location>
</feature>
<feature type="region of interest" description="Disordered" evidence="1">
    <location>
        <begin position="23"/>
        <end position="54"/>
    </location>
</feature>
<feature type="region of interest" description="Disordered" evidence="1">
    <location>
        <begin position="70"/>
        <end position="116"/>
    </location>
</feature>
<evidence type="ECO:0000313" key="2">
    <source>
        <dbReference type="EMBL" id="EEB09961.1"/>
    </source>
</evidence>
<reference evidence="3" key="3">
    <citation type="submission" date="2021-02" db="UniProtKB">
        <authorList>
            <consortium name="EnsemblMetazoa"/>
        </authorList>
    </citation>
    <scope>IDENTIFICATION</scope>
    <source>
        <strain evidence="3">USDA</strain>
    </source>
</reference>
<dbReference type="EnsemblMetazoa" id="PHUM006720-RA">
    <property type="protein sequence ID" value="PHUM006720-PA"/>
    <property type="gene ID" value="PHUM006720"/>
</dbReference>
<feature type="compositionally biased region" description="Basic and acidic residues" evidence="1">
    <location>
        <begin position="88"/>
        <end position="97"/>
    </location>
</feature>
<feature type="region of interest" description="Disordered" evidence="1">
    <location>
        <begin position="202"/>
        <end position="222"/>
    </location>
</feature>
<dbReference type="Proteomes" id="UP000009046">
    <property type="component" value="Unassembled WGS sequence"/>
</dbReference>
<dbReference type="CTD" id="8233517"/>
<accession>E0V9A5</accession>
<dbReference type="KEGG" id="phu:Phum_PHUM006720"/>
<dbReference type="EMBL" id="AAZO01000080">
    <property type="status" value="NOT_ANNOTATED_CDS"/>
    <property type="molecule type" value="Genomic_DNA"/>
</dbReference>
<feature type="compositionally biased region" description="Polar residues" evidence="1">
    <location>
        <begin position="98"/>
        <end position="113"/>
    </location>
</feature>
<keyword evidence="4" id="KW-1185">Reference proteome</keyword>
<dbReference type="VEuPathDB" id="VectorBase:PHUM006720"/>
<dbReference type="InParanoid" id="E0V9A5"/>
<feature type="compositionally biased region" description="Polar residues" evidence="1">
    <location>
        <begin position="38"/>
        <end position="47"/>
    </location>
</feature>
<dbReference type="AlphaFoldDB" id="E0V9A5"/>
<sequence>MLSCAAGLEINCCLDSWKEDSSESEQGRNEFDDDSLQDSKSANSNVHFTLGEDGWEDEITPMPVLQKKIHKSSMSRCHSQDNNCASPFDREKDKDRSLFSQSKLSQSDSNLDGPSSVLKYSQIKKLPRELCSGPEDLKSVRKIEEQLRKNSDNSKMIRRISKDQPEEDPKFVFLKSYKDKEMMEDDKLLGYRQSREIAADDFRRKSDSRDGPIDGSSSNFRRTTSDDFRKLLGKEMVVVGDVKKMTTSSEDGRKATMSTAMTTTTTTTEDCKKILDKVRTDELMKSNNLLLNDEKDETYSTDSNSTAADETDTKKKKLKLFGNFRKNKLKLS</sequence>
<proteinExistence type="predicted"/>
<gene>
    <name evidence="3" type="primary">8233517</name>
    <name evidence="2" type="ORF">Phum_PHUM006720</name>
</gene>
<evidence type="ECO:0000313" key="4">
    <source>
        <dbReference type="Proteomes" id="UP000009046"/>
    </source>
</evidence>
<name>E0V9A5_PEDHC</name>
<feature type="compositionally biased region" description="Polar residues" evidence="1">
    <location>
        <begin position="74"/>
        <end position="85"/>
    </location>
</feature>
<dbReference type="HOGENOM" id="CLU_837599_0_0_1"/>
<evidence type="ECO:0000313" key="3">
    <source>
        <dbReference type="EnsemblMetazoa" id="PHUM006720-PA"/>
    </source>
</evidence>
<reference evidence="2" key="2">
    <citation type="submission" date="2007-04" db="EMBL/GenBank/DDBJ databases">
        <title>The genome of the human body louse.</title>
        <authorList>
            <consortium name="The Human Body Louse Genome Consortium"/>
            <person name="Kirkness E."/>
            <person name="Walenz B."/>
            <person name="Hass B."/>
            <person name="Bruggner R."/>
            <person name="Strausberg R."/>
        </authorList>
    </citation>
    <scope>NUCLEOTIDE SEQUENCE</scope>
    <source>
        <strain evidence="2">USDA</strain>
    </source>
</reference>
<feature type="region of interest" description="Disordered" evidence="1">
    <location>
        <begin position="286"/>
        <end position="312"/>
    </location>
</feature>
<dbReference type="RefSeq" id="XP_002422699.1">
    <property type="nucleotide sequence ID" value="XM_002422654.1"/>
</dbReference>
<evidence type="ECO:0000256" key="1">
    <source>
        <dbReference type="SAM" id="MobiDB-lite"/>
    </source>
</evidence>
<reference evidence="2" key="1">
    <citation type="submission" date="2007-04" db="EMBL/GenBank/DDBJ databases">
        <title>Annotation of Pediculus humanus corporis strain USDA.</title>
        <authorList>
            <person name="Kirkness E."/>
            <person name="Hannick L."/>
            <person name="Hass B."/>
            <person name="Bruggner R."/>
            <person name="Lawson D."/>
            <person name="Bidwell S."/>
            <person name="Joardar V."/>
            <person name="Caler E."/>
            <person name="Walenz B."/>
            <person name="Inman J."/>
            <person name="Schobel S."/>
            <person name="Galinsky K."/>
            <person name="Amedeo P."/>
            <person name="Strausberg R."/>
        </authorList>
    </citation>
    <scope>NUCLEOTIDE SEQUENCE</scope>
    <source>
        <strain evidence="2">USDA</strain>
    </source>
</reference>
<dbReference type="GeneID" id="8233517"/>
<dbReference type="EMBL" id="DS234991">
    <property type="protein sequence ID" value="EEB09961.1"/>
    <property type="molecule type" value="Genomic_DNA"/>
</dbReference>
<protein>
    <submittedName>
        <fullName evidence="2 3">Uncharacterized protein</fullName>
    </submittedName>
</protein>
<organism>
    <name type="scientific">Pediculus humanus subsp. corporis</name>
    <name type="common">Body louse</name>
    <dbReference type="NCBI Taxonomy" id="121224"/>
    <lineage>
        <taxon>Eukaryota</taxon>
        <taxon>Metazoa</taxon>
        <taxon>Ecdysozoa</taxon>
        <taxon>Arthropoda</taxon>
        <taxon>Hexapoda</taxon>
        <taxon>Insecta</taxon>
        <taxon>Pterygota</taxon>
        <taxon>Neoptera</taxon>
        <taxon>Paraneoptera</taxon>
        <taxon>Psocodea</taxon>
        <taxon>Troctomorpha</taxon>
        <taxon>Phthiraptera</taxon>
        <taxon>Anoplura</taxon>
        <taxon>Pediculidae</taxon>
        <taxon>Pediculus</taxon>
    </lineage>
</organism>